<feature type="transmembrane region" description="Helical" evidence="1">
    <location>
        <begin position="20"/>
        <end position="38"/>
    </location>
</feature>
<reference evidence="2 3" key="1">
    <citation type="submission" date="2018-08" db="EMBL/GenBank/DDBJ databases">
        <title>Isolation, diversity and antifungal activity of Actinobacteria from cow dung.</title>
        <authorList>
            <person name="Ling L."/>
        </authorList>
    </citation>
    <scope>NUCLEOTIDE SEQUENCE [LARGE SCALE GENOMIC DNA]</scope>
    <source>
        <strain evidence="2 3">NEAU-LLE</strain>
    </source>
</reference>
<proteinExistence type="predicted"/>
<feature type="transmembrane region" description="Helical" evidence="1">
    <location>
        <begin position="147"/>
        <end position="167"/>
    </location>
</feature>
<evidence type="ECO:0000256" key="1">
    <source>
        <dbReference type="SAM" id="Phobius"/>
    </source>
</evidence>
<protein>
    <submittedName>
        <fullName evidence="2">Uncharacterized protein</fullName>
    </submittedName>
</protein>
<evidence type="ECO:0000313" key="3">
    <source>
        <dbReference type="Proteomes" id="UP000262172"/>
    </source>
</evidence>
<feature type="transmembrane region" description="Helical" evidence="1">
    <location>
        <begin position="45"/>
        <end position="66"/>
    </location>
</feature>
<keyword evidence="3" id="KW-1185">Reference proteome</keyword>
<keyword evidence="1" id="KW-0812">Transmembrane</keyword>
<evidence type="ECO:0000313" key="2">
    <source>
        <dbReference type="EMBL" id="REJ04584.1"/>
    </source>
</evidence>
<feature type="transmembrane region" description="Helical" evidence="1">
    <location>
        <begin position="86"/>
        <end position="106"/>
    </location>
</feature>
<dbReference type="Proteomes" id="UP000262172">
    <property type="component" value="Unassembled WGS sequence"/>
</dbReference>
<name>A0A371NQV7_9MICO</name>
<keyword evidence="1" id="KW-1133">Transmembrane helix</keyword>
<dbReference type="AlphaFoldDB" id="A0A371NQV7"/>
<keyword evidence="1" id="KW-0472">Membrane</keyword>
<comment type="caution">
    <text evidence="2">The sequence shown here is derived from an EMBL/GenBank/DDBJ whole genome shotgun (WGS) entry which is preliminary data.</text>
</comment>
<accession>A0A371NQV7</accession>
<dbReference type="RefSeq" id="WP_116242982.1">
    <property type="nucleotide sequence ID" value="NZ_QUAB01000046.1"/>
</dbReference>
<organism evidence="2 3">
    <name type="scientific">Microbacterium bovistercoris</name>
    <dbReference type="NCBI Taxonomy" id="2293570"/>
    <lineage>
        <taxon>Bacteria</taxon>
        <taxon>Bacillati</taxon>
        <taxon>Actinomycetota</taxon>
        <taxon>Actinomycetes</taxon>
        <taxon>Micrococcales</taxon>
        <taxon>Microbacteriaceae</taxon>
        <taxon>Microbacterium</taxon>
    </lineage>
</organism>
<gene>
    <name evidence="2" type="ORF">DY023_14175</name>
</gene>
<dbReference type="EMBL" id="QUAB01000046">
    <property type="protein sequence ID" value="REJ04584.1"/>
    <property type="molecule type" value="Genomic_DNA"/>
</dbReference>
<sequence length="189" mass="19183">MTGILRRAHTFRAPASVPGVVVRIVLVAIVTAGAFALIPVPLWRWIAIVAALASVIAPRSMVAWVAAGCLPVGMLLTDPSPARTALAVLLVHAIHVLAGIGLTVPLRSQLALRALLPSARRFAVIELIAQPIAFGGALLVGGSTGVAIAWLAPLGAVLLLAGIVFALRGLRMADAAPGPGAGNRSGDTT</sequence>